<gene>
    <name evidence="4" type="ORF">EOS_04965</name>
</gene>
<protein>
    <recommendedName>
        <fullName evidence="3">Transglycosylase SLT domain-containing protein</fullName>
    </recommendedName>
</protein>
<dbReference type="PANTHER" id="PTHR37423:SF2">
    <property type="entry name" value="MEMBRANE-BOUND LYTIC MUREIN TRANSGLYCOSYLASE C"/>
    <property type="match status" value="1"/>
</dbReference>
<dbReference type="PATRIC" id="fig|908627.4.peg.1098"/>
<evidence type="ECO:0000313" key="5">
    <source>
        <dbReference type="Proteomes" id="UP000035963"/>
    </source>
</evidence>
<comment type="similarity">
    <text evidence="1">Belongs to the transglycosylase Slt family.</text>
</comment>
<accession>A0A0J1D3P8</accession>
<dbReference type="RefSeq" id="WP_047845483.1">
    <property type="nucleotide sequence ID" value="NZ_AEJF01000041.1"/>
</dbReference>
<sequence>MHENQVLAVRVLSGSKRWLRAIFALCALSIMAANAAYASDEQLVPTGRITTSIESAPSESPQVANVAAVLWQQFRVARREATLIAQAVLSAANEYAVSPVLLLAVIATESGFDRQAVSVAGAEGLMQILPTAHPQVLASGKDLTEPAENVRIGSSILREYLDASGGDLGAALKRYSGGGKGYAQRVAFHMRQFSASLHTPPEDAVKVALVRSP</sequence>
<dbReference type="AlphaFoldDB" id="A0A0J1D3P8"/>
<dbReference type="PANTHER" id="PTHR37423">
    <property type="entry name" value="SOLUBLE LYTIC MUREIN TRANSGLYCOSYLASE-RELATED"/>
    <property type="match status" value="1"/>
</dbReference>
<dbReference type="Proteomes" id="UP000035963">
    <property type="component" value="Unassembled WGS sequence"/>
</dbReference>
<feature type="signal peptide" evidence="2">
    <location>
        <begin position="1"/>
        <end position="38"/>
    </location>
</feature>
<keyword evidence="2" id="KW-0732">Signal</keyword>
<keyword evidence="5" id="KW-1185">Reference proteome</keyword>
<dbReference type="InterPro" id="IPR023346">
    <property type="entry name" value="Lysozyme-like_dom_sf"/>
</dbReference>
<dbReference type="Pfam" id="PF01464">
    <property type="entry name" value="SLT"/>
    <property type="match status" value="1"/>
</dbReference>
<dbReference type="Gene3D" id="1.10.530.10">
    <property type="match status" value="1"/>
</dbReference>
<dbReference type="OrthoDB" id="92254at2"/>
<dbReference type="InterPro" id="IPR008258">
    <property type="entry name" value="Transglycosylase_SLT_dom_1"/>
</dbReference>
<evidence type="ECO:0000313" key="4">
    <source>
        <dbReference type="EMBL" id="KLU27354.1"/>
    </source>
</evidence>
<organism evidence="4 5">
    <name type="scientific">Caballeronia mineralivorans PML1(12)</name>
    <dbReference type="NCBI Taxonomy" id="908627"/>
    <lineage>
        <taxon>Bacteria</taxon>
        <taxon>Pseudomonadati</taxon>
        <taxon>Pseudomonadota</taxon>
        <taxon>Betaproteobacteria</taxon>
        <taxon>Burkholderiales</taxon>
        <taxon>Burkholderiaceae</taxon>
        <taxon>Caballeronia</taxon>
    </lineage>
</organism>
<evidence type="ECO:0000256" key="2">
    <source>
        <dbReference type="SAM" id="SignalP"/>
    </source>
</evidence>
<dbReference type="EMBL" id="AEJF01000041">
    <property type="protein sequence ID" value="KLU27354.1"/>
    <property type="molecule type" value="Genomic_DNA"/>
</dbReference>
<feature type="chain" id="PRO_5005249437" description="Transglycosylase SLT domain-containing protein" evidence="2">
    <location>
        <begin position="39"/>
        <end position="213"/>
    </location>
</feature>
<feature type="domain" description="Transglycosylase SLT" evidence="3">
    <location>
        <begin position="89"/>
        <end position="180"/>
    </location>
</feature>
<proteinExistence type="inferred from homology"/>
<evidence type="ECO:0000259" key="3">
    <source>
        <dbReference type="Pfam" id="PF01464"/>
    </source>
</evidence>
<evidence type="ECO:0000256" key="1">
    <source>
        <dbReference type="ARBA" id="ARBA00007734"/>
    </source>
</evidence>
<reference evidence="4 5" key="1">
    <citation type="journal article" date="2015" name="Genome Announc.">
        <title>Draft Genome Sequence of Burkholderia sp. Strain PML1(12), an Ectomycorrhizosphere-Inhabiting Bacterium with Effective Mineral-Weathering Ability.</title>
        <authorList>
            <person name="Uroz S."/>
            <person name="Oger P."/>
        </authorList>
    </citation>
    <scope>NUCLEOTIDE SEQUENCE [LARGE SCALE GENOMIC DNA]</scope>
    <source>
        <strain evidence="5">PML1(12)</strain>
    </source>
</reference>
<comment type="caution">
    <text evidence="4">The sequence shown here is derived from an EMBL/GenBank/DDBJ whole genome shotgun (WGS) entry which is preliminary data.</text>
</comment>
<dbReference type="SUPFAM" id="SSF53955">
    <property type="entry name" value="Lysozyme-like"/>
    <property type="match status" value="1"/>
</dbReference>
<name>A0A0J1D3P8_9BURK</name>